<name>A0A1J5PFZ0_9ZZZZ</name>
<proteinExistence type="predicted"/>
<protein>
    <submittedName>
        <fullName evidence="1">Protein FixA</fullName>
    </submittedName>
</protein>
<accession>A0A1J5PFZ0</accession>
<dbReference type="Gene3D" id="3.40.50.620">
    <property type="entry name" value="HUPs"/>
    <property type="match status" value="1"/>
</dbReference>
<dbReference type="SUPFAM" id="SSF52402">
    <property type="entry name" value="Adenine nucleotide alpha hydrolases-like"/>
    <property type="match status" value="1"/>
</dbReference>
<dbReference type="AlphaFoldDB" id="A0A1J5PFZ0"/>
<reference evidence="1" key="1">
    <citation type="submission" date="2016-10" db="EMBL/GenBank/DDBJ databases">
        <title>Sequence of Gallionella enrichment culture.</title>
        <authorList>
            <person name="Poehlein A."/>
            <person name="Muehling M."/>
            <person name="Daniel R."/>
        </authorList>
    </citation>
    <scope>NUCLEOTIDE SEQUENCE</scope>
</reference>
<gene>
    <name evidence="1" type="primary">fixA</name>
    <name evidence="1" type="ORF">GALL_480720</name>
</gene>
<dbReference type="InterPro" id="IPR014729">
    <property type="entry name" value="Rossmann-like_a/b/a_fold"/>
</dbReference>
<sequence length="92" mass="9217">MLAVDGPVVLAATADAALPRVPGMKEILGAAKKPVRLLDLAALDVPEPLASLAPVSTARPDTGNRQGVMLDAADLPAAAAQLTAALRQSGVL</sequence>
<dbReference type="EMBL" id="MLJW01004262">
    <property type="protein sequence ID" value="OIQ70318.1"/>
    <property type="molecule type" value="Genomic_DNA"/>
</dbReference>
<organism evidence="1">
    <name type="scientific">mine drainage metagenome</name>
    <dbReference type="NCBI Taxonomy" id="410659"/>
    <lineage>
        <taxon>unclassified sequences</taxon>
        <taxon>metagenomes</taxon>
        <taxon>ecological metagenomes</taxon>
    </lineage>
</organism>
<comment type="caution">
    <text evidence="1">The sequence shown here is derived from an EMBL/GenBank/DDBJ whole genome shotgun (WGS) entry which is preliminary data.</text>
</comment>
<evidence type="ECO:0000313" key="1">
    <source>
        <dbReference type="EMBL" id="OIQ70318.1"/>
    </source>
</evidence>